<dbReference type="SUPFAM" id="SSF51182">
    <property type="entry name" value="RmlC-like cupins"/>
    <property type="match status" value="1"/>
</dbReference>
<evidence type="ECO:0000256" key="1">
    <source>
        <dbReference type="SAM" id="MobiDB-lite"/>
    </source>
</evidence>
<gene>
    <name evidence="3" type="ORF">SYV04_34945</name>
</gene>
<dbReference type="InterPro" id="IPR001538">
    <property type="entry name" value="Man6P_isomerase-2_C"/>
</dbReference>
<dbReference type="RefSeq" id="WP_321550346.1">
    <property type="nucleotide sequence ID" value="NZ_JAXIVS010000015.1"/>
</dbReference>
<name>A0ABU5HEU2_9BACT</name>
<dbReference type="Proteomes" id="UP001291309">
    <property type="component" value="Unassembled WGS sequence"/>
</dbReference>
<dbReference type="InterPro" id="IPR014710">
    <property type="entry name" value="RmlC-like_jellyroll"/>
</dbReference>
<sequence length="153" mass="17629">MRPRGTWRTSSVRPSSTRSWPVRTRAVQEEREATMTTRRVEKPWGHELIWAHTERYVGKLLHVKQGHKLSLQYHNKKDETIHVQSGKLLFQVDEGQGLIDKEMSPGESYHIKPLTKHRMVALTDCDILEVSTPELDDVVRLEDSYGRAGTSKA</sequence>
<feature type="region of interest" description="Disordered" evidence="1">
    <location>
        <begin position="1"/>
        <end position="23"/>
    </location>
</feature>
<dbReference type="Gene3D" id="2.60.120.10">
    <property type="entry name" value="Jelly Rolls"/>
    <property type="match status" value="1"/>
</dbReference>
<feature type="domain" description="Mannose-6-phosphate isomerase type II C-terminal" evidence="2">
    <location>
        <begin position="30"/>
        <end position="143"/>
    </location>
</feature>
<dbReference type="EMBL" id="JAXIVS010000015">
    <property type="protein sequence ID" value="MDY7231639.1"/>
    <property type="molecule type" value="Genomic_DNA"/>
</dbReference>
<keyword evidence="4" id="KW-1185">Reference proteome</keyword>
<protein>
    <submittedName>
        <fullName evidence="3">Cupin domain-containing protein</fullName>
    </submittedName>
</protein>
<dbReference type="Pfam" id="PF01050">
    <property type="entry name" value="MannoseP_isomer"/>
    <property type="match status" value="1"/>
</dbReference>
<organism evidence="3 4">
    <name type="scientific">Hyalangium rubrum</name>
    <dbReference type="NCBI Taxonomy" id="3103134"/>
    <lineage>
        <taxon>Bacteria</taxon>
        <taxon>Pseudomonadati</taxon>
        <taxon>Myxococcota</taxon>
        <taxon>Myxococcia</taxon>
        <taxon>Myxococcales</taxon>
        <taxon>Cystobacterineae</taxon>
        <taxon>Archangiaceae</taxon>
        <taxon>Hyalangium</taxon>
    </lineage>
</organism>
<evidence type="ECO:0000259" key="2">
    <source>
        <dbReference type="Pfam" id="PF01050"/>
    </source>
</evidence>
<evidence type="ECO:0000313" key="3">
    <source>
        <dbReference type="EMBL" id="MDY7231639.1"/>
    </source>
</evidence>
<evidence type="ECO:0000313" key="4">
    <source>
        <dbReference type="Proteomes" id="UP001291309"/>
    </source>
</evidence>
<dbReference type="InterPro" id="IPR011051">
    <property type="entry name" value="RmlC_Cupin_sf"/>
</dbReference>
<reference evidence="3 4" key="1">
    <citation type="submission" date="2023-12" db="EMBL/GenBank/DDBJ databases">
        <title>the genome sequence of Hyalangium sp. s54d21.</title>
        <authorList>
            <person name="Zhang X."/>
        </authorList>
    </citation>
    <scope>NUCLEOTIDE SEQUENCE [LARGE SCALE GENOMIC DNA]</scope>
    <source>
        <strain evidence="4">s54d21</strain>
    </source>
</reference>
<comment type="caution">
    <text evidence="3">The sequence shown here is derived from an EMBL/GenBank/DDBJ whole genome shotgun (WGS) entry which is preliminary data.</text>
</comment>
<proteinExistence type="predicted"/>
<accession>A0ABU5HEU2</accession>